<evidence type="ECO:0000256" key="3">
    <source>
        <dbReference type="ARBA" id="ARBA00023157"/>
    </source>
</evidence>
<gene>
    <name evidence="7" type="ORF">BIW11_02211</name>
</gene>
<sequence length="901" mass="98263">MNSNLAHASRANGHARIRRFVLDDLEYTNRLYPLCVLASMVVTAVMGDKVALPCSVEPAEHAGDDAAVLVLWYKDDIPQPVFTVDGRAAPRTTSGGLAPSVLRSAPQTTSLEQLNGRASFEIDHRPAFLQLQPVADDDAGQYRCRVDFRRARSMNTVIDLRIIVPPGEPVVSTEEGGEPIRSEGLAGPFNEGEPLTLVCTAAMGKPRASLVWIHNGRIIDESFSYDLLNSMVKNSLEIDVLRRDHLLTAYTCQTTNSNMTAPAQTTVTLDVNVRPLDVRIEPDVRALSAGSSVQFLCSSSGSRPPAHLSWWLGDRQLPARTDADFIANDDSGTLGASSTTSVLVLTPSAADHGATLACRAQNANMPDKAIQSAHTLDVHYAPQITLALGANLRPIEIFENRDVYLDCNIRANPPASEVVWHLEEKELHTDKHNGIIVSSSSLVLQKVSRTQRGWYTCSASNREGSTVSNRLFLRVKYAPRCRPGQRRVYGVDLFESAQIACELDADPQEKIDFTWSFNTTEHFERHSDSSKNHLYNRHHFQQKEQSDVKFTLQPIEVHRSSRDIINYRPVSEQDYGELLCFGRNEVGAQQHFTYVAELYNDDHDAEVSAPASGGATAAKSSPPPLCIANVSVTGGHPATAPLLFIFSDVPHSGDDGAGYRVHIYAVNRKGRSASARVIAHVLNASRYTQASGGAVRLAVLRPLLGLLVGLIVTATLVGILAFTAAVCHKRCQEDRHNAGASQKDMDKWGVTLLKAEAPGQVMAEADCDLDCDCASPVCHPLGRLGLDAGGRGPSLLDLGLDRQGQHHHHHHHPSCVPGVMQQQHHPESAPSGPYRGGRYIGHQSHPDDLLHACRDFGIDPPANDDNRDSAEQVQKQDLLGEKMGSCGDAIDESRKAEFGFV</sequence>
<dbReference type="Pfam" id="PF13927">
    <property type="entry name" value="Ig_3"/>
    <property type="match status" value="1"/>
</dbReference>
<dbReference type="PANTHER" id="PTHR23278">
    <property type="entry name" value="SIDESTEP PROTEIN"/>
    <property type="match status" value="1"/>
</dbReference>
<dbReference type="AlphaFoldDB" id="A0A1V9X196"/>
<keyword evidence="5" id="KW-1133">Transmembrane helix</keyword>
<dbReference type="InterPro" id="IPR013162">
    <property type="entry name" value="CD80_C2-set"/>
</dbReference>
<evidence type="ECO:0000256" key="2">
    <source>
        <dbReference type="ARBA" id="ARBA00023136"/>
    </source>
</evidence>
<comment type="subcellular location">
    <subcellularLocation>
        <location evidence="1">Membrane</location>
        <topology evidence="1">Single-pass membrane protein</topology>
    </subcellularLocation>
</comment>
<evidence type="ECO:0000256" key="1">
    <source>
        <dbReference type="ARBA" id="ARBA00004167"/>
    </source>
</evidence>
<dbReference type="InterPro" id="IPR013783">
    <property type="entry name" value="Ig-like_fold"/>
</dbReference>
<keyword evidence="5" id="KW-0812">Transmembrane</keyword>
<feature type="domain" description="Ig-like" evidence="6">
    <location>
        <begin position="275"/>
        <end position="371"/>
    </location>
</feature>
<evidence type="ECO:0000256" key="5">
    <source>
        <dbReference type="SAM" id="Phobius"/>
    </source>
</evidence>
<proteinExistence type="predicted"/>
<feature type="region of interest" description="Disordered" evidence="4">
    <location>
        <begin position="798"/>
        <end position="841"/>
    </location>
</feature>
<feature type="domain" description="Ig-like" evidence="6">
    <location>
        <begin position="33"/>
        <end position="155"/>
    </location>
</feature>
<dbReference type="EMBL" id="MNPL01029024">
    <property type="protein sequence ID" value="OQR67360.1"/>
    <property type="molecule type" value="Genomic_DNA"/>
</dbReference>
<dbReference type="SMART" id="SM00408">
    <property type="entry name" value="IGc2"/>
    <property type="match status" value="4"/>
</dbReference>
<dbReference type="SUPFAM" id="SSF48726">
    <property type="entry name" value="Immunoglobulin"/>
    <property type="match status" value="4"/>
</dbReference>
<evidence type="ECO:0000313" key="8">
    <source>
        <dbReference type="Proteomes" id="UP000192247"/>
    </source>
</evidence>
<dbReference type="Proteomes" id="UP000192247">
    <property type="component" value="Unassembled WGS sequence"/>
</dbReference>
<dbReference type="InterPro" id="IPR003598">
    <property type="entry name" value="Ig_sub2"/>
</dbReference>
<keyword evidence="2 5" id="KW-0472">Membrane</keyword>
<dbReference type="STRING" id="418985.A0A1V9X196"/>
<dbReference type="PANTHER" id="PTHR23278:SF19">
    <property type="entry name" value="OBSCURIN"/>
    <property type="match status" value="1"/>
</dbReference>
<dbReference type="Pfam" id="PF08205">
    <property type="entry name" value="C2-set_2"/>
    <property type="match status" value="1"/>
</dbReference>
<comment type="caution">
    <text evidence="7">The sequence shown here is derived from an EMBL/GenBank/DDBJ whole genome shotgun (WGS) entry which is preliminary data.</text>
</comment>
<feature type="domain" description="Ig-like" evidence="6">
    <location>
        <begin position="382"/>
        <end position="468"/>
    </location>
</feature>
<keyword evidence="8" id="KW-1185">Reference proteome</keyword>
<dbReference type="InterPro" id="IPR003599">
    <property type="entry name" value="Ig_sub"/>
</dbReference>
<dbReference type="InterPro" id="IPR036179">
    <property type="entry name" value="Ig-like_dom_sf"/>
</dbReference>
<feature type="domain" description="Ig-like" evidence="6">
    <location>
        <begin position="169"/>
        <end position="268"/>
    </location>
</feature>
<dbReference type="OrthoDB" id="10048737at2759"/>
<name>A0A1V9X196_9ACAR</name>
<feature type="transmembrane region" description="Helical" evidence="5">
    <location>
        <begin position="703"/>
        <end position="727"/>
    </location>
</feature>
<dbReference type="InParanoid" id="A0A1V9X196"/>
<evidence type="ECO:0000256" key="4">
    <source>
        <dbReference type="SAM" id="MobiDB-lite"/>
    </source>
</evidence>
<dbReference type="GO" id="GO:0016020">
    <property type="term" value="C:membrane"/>
    <property type="evidence" value="ECO:0007669"/>
    <property type="project" value="UniProtKB-SubCell"/>
</dbReference>
<organism evidence="7 8">
    <name type="scientific">Tropilaelaps mercedesae</name>
    <dbReference type="NCBI Taxonomy" id="418985"/>
    <lineage>
        <taxon>Eukaryota</taxon>
        <taxon>Metazoa</taxon>
        <taxon>Ecdysozoa</taxon>
        <taxon>Arthropoda</taxon>
        <taxon>Chelicerata</taxon>
        <taxon>Arachnida</taxon>
        <taxon>Acari</taxon>
        <taxon>Parasitiformes</taxon>
        <taxon>Mesostigmata</taxon>
        <taxon>Gamasina</taxon>
        <taxon>Dermanyssoidea</taxon>
        <taxon>Laelapidae</taxon>
        <taxon>Tropilaelaps</taxon>
    </lineage>
</organism>
<dbReference type="InterPro" id="IPR007110">
    <property type="entry name" value="Ig-like_dom"/>
</dbReference>
<evidence type="ECO:0000259" key="6">
    <source>
        <dbReference type="PROSITE" id="PS50835"/>
    </source>
</evidence>
<dbReference type="SMART" id="SM00409">
    <property type="entry name" value="IG"/>
    <property type="match status" value="4"/>
</dbReference>
<keyword evidence="3" id="KW-1015">Disulfide bond</keyword>
<protein>
    <recommendedName>
        <fullName evidence="6">Ig-like domain-containing protein</fullName>
    </recommendedName>
</protein>
<dbReference type="Gene3D" id="2.60.40.10">
    <property type="entry name" value="Immunoglobulins"/>
    <property type="match status" value="5"/>
</dbReference>
<reference evidence="7 8" key="1">
    <citation type="journal article" date="2017" name="Gigascience">
        <title>Draft genome of the honey bee ectoparasitic mite, Tropilaelaps mercedesae, is shaped by the parasitic life history.</title>
        <authorList>
            <person name="Dong X."/>
            <person name="Armstrong S.D."/>
            <person name="Xia D."/>
            <person name="Makepeace B.L."/>
            <person name="Darby A.C."/>
            <person name="Kadowaki T."/>
        </authorList>
    </citation>
    <scope>NUCLEOTIDE SEQUENCE [LARGE SCALE GENOMIC DNA]</scope>
    <source>
        <strain evidence="7">Wuxi-XJTLU</strain>
    </source>
</reference>
<dbReference type="PROSITE" id="PS50835">
    <property type="entry name" value="IG_LIKE"/>
    <property type="match status" value="4"/>
</dbReference>
<accession>A0A1V9X196</accession>
<evidence type="ECO:0000313" key="7">
    <source>
        <dbReference type="EMBL" id="OQR67360.1"/>
    </source>
</evidence>